<keyword evidence="7" id="KW-0240">DNA-directed RNA polymerase</keyword>
<dbReference type="Gene3D" id="1.10.1740.10">
    <property type="match status" value="1"/>
</dbReference>
<dbReference type="SUPFAM" id="SSF88659">
    <property type="entry name" value="Sigma3 and sigma4 domains of RNA polymerase sigma factors"/>
    <property type="match status" value="1"/>
</dbReference>
<dbReference type="InterPro" id="IPR007627">
    <property type="entry name" value="RNA_pol_sigma70_r2"/>
</dbReference>
<feature type="domain" description="RNA polymerase sigma-70 region 2" evidence="6">
    <location>
        <begin position="49"/>
        <end position="115"/>
    </location>
</feature>
<dbReference type="PANTHER" id="PTHR43133">
    <property type="entry name" value="RNA POLYMERASE ECF-TYPE SIGMA FACTO"/>
    <property type="match status" value="1"/>
</dbReference>
<keyword evidence="2" id="KW-0805">Transcription regulation</keyword>
<evidence type="ECO:0000313" key="8">
    <source>
        <dbReference type="Proteomes" id="UP001142462"/>
    </source>
</evidence>
<evidence type="ECO:0000256" key="3">
    <source>
        <dbReference type="ARBA" id="ARBA00023082"/>
    </source>
</evidence>
<dbReference type="InterPro" id="IPR013324">
    <property type="entry name" value="RNA_pol_sigma_r3/r4-like"/>
</dbReference>
<evidence type="ECO:0000256" key="2">
    <source>
        <dbReference type="ARBA" id="ARBA00023015"/>
    </source>
</evidence>
<keyword evidence="8" id="KW-1185">Reference proteome</keyword>
<dbReference type="Proteomes" id="UP001142462">
    <property type="component" value="Unassembled WGS sequence"/>
</dbReference>
<dbReference type="GO" id="GO:0016987">
    <property type="term" value="F:sigma factor activity"/>
    <property type="evidence" value="ECO:0007669"/>
    <property type="project" value="UniProtKB-KW"/>
</dbReference>
<dbReference type="NCBIfam" id="TIGR02937">
    <property type="entry name" value="sigma70-ECF"/>
    <property type="match status" value="1"/>
</dbReference>
<comment type="caution">
    <text evidence="7">The sequence shown here is derived from an EMBL/GenBank/DDBJ whole genome shotgun (WGS) entry which is preliminary data.</text>
</comment>
<dbReference type="GO" id="GO:0006352">
    <property type="term" value="P:DNA-templated transcription initiation"/>
    <property type="evidence" value="ECO:0007669"/>
    <property type="project" value="InterPro"/>
</dbReference>
<gene>
    <name evidence="7" type="primary">rpoE_5</name>
    <name evidence="7" type="ORF">GCM10017576_31620</name>
</gene>
<dbReference type="SUPFAM" id="SSF88946">
    <property type="entry name" value="Sigma2 domain of RNA polymerase sigma factors"/>
    <property type="match status" value="1"/>
</dbReference>
<dbReference type="InterPro" id="IPR013325">
    <property type="entry name" value="RNA_pol_sigma_r2"/>
</dbReference>
<evidence type="ECO:0000259" key="6">
    <source>
        <dbReference type="Pfam" id="PF04542"/>
    </source>
</evidence>
<keyword evidence="5" id="KW-0804">Transcription</keyword>
<evidence type="ECO:0000313" key="7">
    <source>
        <dbReference type="EMBL" id="GLJ63031.1"/>
    </source>
</evidence>
<evidence type="ECO:0000256" key="4">
    <source>
        <dbReference type="ARBA" id="ARBA00023125"/>
    </source>
</evidence>
<sequence>MSDMDDLSLSPADDADDVADAHGAARWEQAAAHFARWRSGDPQAIDELVRIMTPVLWHVVRAYGLRRAAAEDVIQTTWLTLVRKHDTIASADAVSGWLRVTARREAWRVARADRRADPTDDDLLEARLPSRRAAEDDVAEADTADRLWLAVRALDERCQRLLRIVAFEDRPDYAQIAADLRMPVGSIGPTRQRCLAKLRARLNPDIRDEGRS</sequence>
<dbReference type="PANTHER" id="PTHR43133:SF8">
    <property type="entry name" value="RNA POLYMERASE SIGMA FACTOR HI_1459-RELATED"/>
    <property type="match status" value="1"/>
</dbReference>
<reference evidence="7" key="2">
    <citation type="submission" date="2023-01" db="EMBL/GenBank/DDBJ databases">
        <authorList>
            <person name="Sun Q."/>
            <person name="Evtushenko L."/>
        </authorList>
    </citation>
    <scope>NUCLEOTIDE SEQUENCE</scope>
    <source>
        <strain evidence="7">VKM Ac-1020</strain>
    </source>
</reference>
<keyword evidence="4" id="KW-0238">DNA-binding</keyword>
<dbReference type="EMBL" id="BSEJ01000022">
    <property type="protein sequence ID" value="GLJ63031.1"/>
    <property type="molecule type" value="Genomic_DNA"/>
</dbReference>
<dbReference type="AlphaFoldDB" id="A0A9W6H5J8"/>
<proteinExistence type="inferred from homology"/>
<evidence type="ECO:0000256" key="5">
    <source>
        <dbReference type="ARBA" id="ARBA00023163"/>
    </source>
</evidence>
<dbReference type="InterPro" id="IPR039425">
    <property type="entry name" value="RNA_pol_sigma-70-like"/>
</dbReference>
<evidence type="ECO:0000256" key="1">
    <source>
        <dbReference type="ARBA" id="ARBA00010641"/>
    </source>
</evidence>
<keyword evidence="3" id="KW-0731">Sigma factor</keyword>
<accession>A0A9W6H5J8</accession>
<dbReference type="GO" id="GO:0000428">
    <property type="term" value="C:DNA-directed RNA polymerase complex"/>
    <property type="evidence" value="ECO:0007669"/>
    <property type="project" value="UniProtKB-KW"/>
</dbReference>
<dbReference type="GO" id="GO:0003677">
    <property type="term" value="F:DNA binding"/>
    <property type="evidence" value="ECO:0007669"/>
    <property type="project" value="UniProtKB-KW"/>
</dbReference>
<name>A0A9W6H5J8_9MICO</name>
<dbReference type="InterPro" id="IPR036388">
    <property type="entry name" value="WH-like_DNA-bd_sf"/>
</dbReference>
<dbReference type="Gene3D" id="1.10.10.10">
    <property type="entry name" value="Winged helix-like DNA-binding domain superfamily/Winged helix DNA-binding domain"/>
    <property type="match status" value="1"/>
</dbReference>
<comment type="similarity">
    <text evidence="1">Belongs to the sigma-70 factor family. ECF subfamily.</text>
</comment>
<reference evidence="7" key="1">
    <citation type="journal article" date="2014" name="Int. J. Syst. Evol. Microbiol.">
        <title>Complete genome sequence of Corynebacterium casei LMG S-19264T (=DSM 44701T), isolated from a smear-ripened cheese.</title>
        <authorList>
            <consortium name="US DOE Joint Genome Institute (JGI-PGF)"/>
            <person name="Walter F."/>
            <person name="Albersmeier A."/>
            <person name="Kalinowski J."/>
            <person name="Ruckert C."/>
        </authorList>
    </citation>
    <scope>NUCLEOTIDE SEQUENCE</scope>
    <source>
        <strain evidence="7">VKM Ac-1020</strain>
    </source>
</reference>
<protein>
    <submittedName>
        <fullName evidence="7">DNA-directed RNA polymerase sigma-70 factor</fullName>
    </submittedName>
</protein>
<dbReference type="InterPro" id="IPR014284">
    <property type="entry name" value="RNA_pol_sigma-70_dom"/>
</dbReference>
<organism evidence="7 8">
    <name type="scientific">Microbacterium barkeri</name>
    <dbReference type="NCBI Taxonomy" id="33917"/>
    <lineage>
        <taxon>Bacteria</taxon>
        <taxon>Bacillati</taxon>
        <taxon>Actinomycetota</taxon>
        <taxon>Actinomycetes</taxon>
        <taxon>Micrococcales</taxon>
        <taxon>Microbacteriaceae</taxon>
        <taxon>Microbacterium</taxon>
    </lineage>
</organism>
<dbReference type="Pfam" id="PF04542">
    <property type="entry name" value="Sigma70_r2"/>
    <property type="match status" value="1"/>
</dbReference>